<protein>
    <submittedName>
        <fullName evidence="2">Phytoene dehydrogenase-related protein</fullName>
    </submittedName>
</protein>
<dbReference type="InterPro" id="IPR002937">
    <property type="entry name" value="Amino_oxidase"/>
</dbReference>
<dbReference type="Proteomes" id="UP000198582">
    <property type="component" value="Unassembled WGS sequence"/>
</dbReference>
<accession>A0A1H8YP15</accession>
<evidence type="ECO:0000313" key="3">
    <source>
        <dbReference type="Proteomes" id="UP000198582"/>
    </source>
</evidence>
<dbReference type="AlphaFoldDB" id="A0A1H8YP15"/>
<feature type="domain" description="Amine oxidase" evidence="1">
    <location>
        <begin position="16"/>
        <end position="406"/>
    </location>
</feature>
<evidence type="ECO:0000259" key="1">
    <source>
        <dbReference type="Pfam" id="PF01593"/>
    </source>
</evidence>
<sequence>MSAEPDADVIVVGAGLAGLATAVELQRFGYRVRVFEGAERAGGRVSTDVIDGFTLDRGFQLLNPAYPAVRALIDLPVLDPRRFWRAIRLVDGDRSRLLGHPLDTPRAIPGLLDRGPVGIRDVLALAAVSVRDLAGPARLLTGAADQTTRAEFRRWGLSDRCVEQVLAPFLSGVFAEAELNTSSRFFHLVWRSFLRAAPVLPAAGMGALPQQLADRLAPGTLSLATPVDAVAPGTVRMDGTSHHARAVVVATDATAANRLIPALTVPGWKGLRTFYYRTTTPPLRHPVLTIDARSDGPVCNTAVISAVAPSYAPAGHALISATTLDTSAECEQAARAQLARLYRTATGTWELLADYRIPRALPSMTPPHELRRPVRLDPGLYVCGDHRDTSSIQGSLASGRRTARAIVHDHPVPGVRGSG</sequence>
<dbReference type="EMBL" id="FOEF01000033">
    <property type="protein sequence ID" value="SEP53927.1"/>
    <property type="molecule type" value="Genomic_DNA"/>
</dbReference>
<proteinExistence type="predicted"/>
<name>A0A1H8YP15_9PSEU</name>
<dbReference type="Pfam" id="PF01593">
    <property type="entry name" value="Amino_oxidase"/>
    <property type="match status" value="1"/>
</dbReference>
<dbReference type="RefSeq" id="WP_091628892.1">
    <property type="nucleotide sequence ID" value="NZ_FOEF01000033.1"/>
</dbReference>
<evidence type="ECO:0000313" key="2">
    <source>
        <dbReference type="EMBL" id="SEP53927.1"/>
    </source>
</evidence>
<dbReference type="OrthoDB" id="9767561at2"/>
<reference evidence="2 3" key="1">
    <citation type="submission" date="2016-10" db="EMBL/GenBank/DDBJ databases">
        <authorList>
            <person name="de Groot N.N."/>
        </authorList>
    </citation>
    <scope>NUCLEOTIDE SEQUENCE [LARGE SCALE GENOMIC DNA]</scope>
    <source>
        <strain evidence="2 3">DSM 44993</strain>
    </source>
</reference>
<dbReference type="GO" id="GO:0016491">
    <property type="term" value="F:oxidoreductase activity"/>
    <property type="evidence" value="ECO:0007669"/>
    <property type="project" value="InterPro"/>
</dbReference>
<keyword evidence="3" id="KW-1185">Reference proteome</keyword>
<dbReference type="Gene3D" id="3.50.50.60">
    <property type="entry name" value="FAD/NAD(P)-binding domain"/>
    <property type="match status" value="1"/>
</dbReference>
<dbReference type="InterPro" id="IPR036188">
    <property type="entry name" value="FAD/NAD-bd_sf"/>
</dbReference>
<dbReference type="PANTHER" id="PTHR42841">
    <property type="entry name" value="AMINE OXIDASE"/>
    <property type="match status" value="1"/>
</dbReference>
<gene>
    <name evidence="2" type="ORF">SAMN04489732_13342</name>
</gene>
<dbReference type="STRING" id="394193.SAMN04489732_13342"/>
<dbReference type="SUPFAM" id="SSF51905">
    <property type="entry name" value="FAD/NAD(P)-binding domain"/>
    <property type="match status" value="1"/>
</dbReference>
<organism evidence="2 3">
    <name type="scientific">Amycolatopsis saalfeldensis</name>
    <dbReference type="NCBI Taxonomy" id="394193"/>
    <lineage>
        <taxon>Bacteria</taxon>
        <taxon>Bacillati</taxon>
        <taxon>Actinomycetota</taxon>
        <taxon>Actinomycetes</taxon>
        <taxon>Pseudonocardiales</taxon>
        <taxon>Pseudonocardiaceae</taxon>
        <taxon>Amycolatopsis</taxon>
    </lineage>
</organism>